<gene>
    <name evidence="14" type="ORF">IAD31_01400</name>
</gene>
<dbReference type="AlphaFoldDB" id="A0A9D1CG70"/>
<evidence type="ECO:0000256" key="1">
    <source>
        <dbReference type="ARBA" id="ARBA00004651"/>
    </source>
</evidence>
<evidence type="ECO:0000259" key="13">
    <source>
        <dbReference type="Pfam" id="PF18075"/>
    </source>
</evidence>
<dbReference type="InterPro" id="IPR003838">
    <property type="entry name" value="ABC3_permease_C"/>
</dbReference>
<dbReference type="InterPro" id="IPR040690">
    <property type="entry name" value="FtsX_ECD"/>
</dbReference>
<accession>A0A9D1CG70</accession>
<dbReference type="Pfam" id="PF18075">
    <property type="entry name" value="FtsX_ECD"/>
    <property type="match status" value="1"/>
</dbReference>
<dbReference type="NCBIfam" id="NF038347">
    <property type="entry name" value="FtsX_Gpos"/>
    <property type="match status" value="1"/>
</dbReference>
<evidence type="ECO:0000259" key="12">
    <source>
        <dbReference type="Pfam" id="PF02687"/>
    </source>
</evidence>
<dbReference type="GO" id="GO:0051301">
    <property type="term" value="P:cell division"/>
    <property type="evidence" value="ECO:0007669"/>
    <property type="project" value="UniProtKB-KW"/>
</dbReference>
<evidence type="ECO:0000256" key="4">
    <source>
        <dbReference type="ARBA" id="ARBA00022475"/>
    </source>
</evidence>
<feature type="transmembrane region" description="Helical" evidence="11">
    <location>
        <begin position="225"/>
        <end position="246"/>
    </location>
</feature>
<dbReference type="GO" id="GO:0005886">
    <property type="term" value="C:plasma membrane"/>
    <property type="evidence" value="ECO:0007669"/>
    <property type="project" value="UniProtKB-SubCell"/>
</dbReference>
<dbReference type="PANTHER" id="PTHR47755">
    <property type="entry name" value="CELL DIVISION PROTEIN FTSX"/>
    <property type="match status" value="1"/>
</dbReference>
<keyword evidence="8 10" id="KW-0472">Membrane</keyword>
<feature type="domain" description="FtsX extracellular" evidence="13">
    <location>
        <begin position="65"/>
        <end position="150"/>
    </location>
</feature>
<dbReference type="InterPro" id="IPR004513">
    <property type="entry name" value="FtsX"/>
</dbReference>
<dbReference type="EMBL" id="DVFO01000010">
    <property type="protein sequence ID" value="HIQ60247.1"/>
    <property type="molecule type" value="Genomic_DNA"/>
</dbReference>
<evidence type="ECO:0000256" key="9">
    <source>
        <dbReference type="ARBA" id="ARBA00023306"/>
    </source>
</evidence>
<evidence type="ECO:0000256" key="3">
    <source>
        <dbReference type="ARBA" id="ARBA00021907"/>
    </source>
</evidence>
<evidence type="ECO:0000256" key="8">
    <source>
        <dbReference type="ARBA" id="ARBA00023136"/>
    </source>
</evidence>
<dbReference type="Gene3D" id="3.30.70.3040">
    <property type="match status" value="1"/>
</dbReference>
<name>A0A9D1CG70_9FIRM</name>
<evidence type="ECO:0000256" key="6">
    <source>
        <dbReference type="ARBA" id="ARBA00022692"/>
    </source>
</evidence>
<proteinExistence type="inferred from homology"/>
<feature type="domain" description="ABC3 transporter permease C-terminal" evidence="12">
    <location>
        <begin position="174"/>
        <end position="295"/>
    </location>
</feature>
<keyword evidence="9 10" id="KW-0131">Cell cycle</keyword>
<comment type="subcellular location">
    <subcellularLocation>
        <location evidence="1">Cell membrane</location>
        <topology evidence="1">Multi-pass membrane protein</topology>
    </subcellularLocation>
</comment>
<evidence type="ECO:0000256" key="5">
    <source>
        <dbReference type="ARBA" id="ARBA00022618"/>
    </source>
</evidence>
<keyword evidence="5 10" id="KW-0132">Cell division</keyword>
<reference evidence="14" key="2">
    <citation type="journal article" date="2021" name="PeerJ">
        <title>Extensive microbial diversity within the chicken gut microbiome revealed by metagenomics and culture.</title>
        <authorList>
            <person name="Gilroy R."/>
            <person name="Ravi A."/>
            <person name="Getino M."/>
            <person name="Pursley I."/>
            <person name="Horton D.L."/>
            <person name="Alikhan N.F."/>
            <person name="Baker D."/>
            <person name="Gharbi K."/>
            <person name="Hall N."/>
            <person name="Watson M."/>
            <person name="Adriaenssens E.M."/>
            <person name="Foster-Nyarko E."/>
            <person name="Jarju S."/>
            <person name="Secka A."/>
            <person name="Antonio M."/>
            <person name="Oren A."/>
            <person name="Chaudhuri R.R."/>
            <person name="La Ragione R."/>
            <person name="Hildebrand F."/>
            <person name="Pallen M.J."/>
        </authorList>
    </citation>
    <scope>NUCLEOTIDE SEQUENCE</scope>
    <source>
        <strain evidence="14">ChiGjej2B2-12916</strain>
    </source>
</reference>
<evidence type="ECO:0000256" key="10">
    <source>
        <dbReference type="PIRNR" id="PIRNR003097"/>
    </source>
</evidence>
<keyword evidence="4 10" id="KW-1003">Cell membrane</keyword>
<reference evidence="14" key="1">
    <citation type="submission" date="2020-10" db="EMBL/GenBank/DDBJ databases">
        <authorList>
            <person name="Gilroy R."/>
        </authorList>
    </citation>
    <scope>NUCLEOTIDE SEQUENCE</scope>
    <source>
        <strain evidence="14">ChiGjej2B2-12916</strain>
    </source>
</reference>
<evidence type="ECO:0000313" key="14">
    <source>
        <dbReference type="EMBL" id="HIQ60247.1"/>
    </source>
</evidence>
<dbReference type="PANTHER" id="PTHR47755:SF1">
    <property type="entry name" value="CELL DIVISION PROTEIN FTSX"/>
    <property type="match status" value="1"/>
</dbReference>
<feature type="transmembrane region" description="Helical" evidence="11">
    <location>
        <begin position="20"/>
        <end position="48"/>
    </location>
</feature>
<sequence>MRKRRTNLGYFISEGFHSIFSHGLMSFAAVCMIVACLIIMGSFSLLALNADQVMSQLESENVFYAYIDENYTDEQITELEDKVKQIDNVASVEFVSREQAKEEYLGGRTEEMFVNMPDEVFRDRLVIHVYDLEKFSQTVEAVSALEGVAEHRAEQDLTDAFITVRNVATAVAGILIGILAAISLFIIANTVRLAAFARREEIAIMKMCGASDSFIRWPFVIEGMLLGLFGALLAFFAQWGIYAGVYKAVMTSSAATIVIPVTFGAVWYWVLGVFALAGVLIGVCGSGLAIRRFLRV</sequence>
<keyword evidence="7 11" id="KW-1133">Transmembrane helix</keyword>
<evidence type="ECO:0000313" key="15">
    <source>
        <dbReference type="Proteomes" id="UP000886879"/>
    </source>
</evidence>
<feature type="transmembrane region" description="Helical" evidence="11">
    <location>
        <begin position="266"/>
        <end position="290"/>
    </location>
</feature>
<evidence type="ECO:0000256" key="11">
    <source>
        <dbReference type="SAM" id="Phobius"/>
    </source>
</evidence>
<evidence type="ECO:0000256" key="2">
    <source>
        <dbReference type="ARBA" id="ARBA00007379"/>
    </source>
</evidence>
<dbReference type="InterPro" id="IPR058204">
    <property type="entry name" value="FtsX_firmicutes-type"/>
</dbReference>
<comment type="function">
    <text evidence="10">Part of the ABC transporter FtsEX involved in asymmetric cellular division facilitating the initiation of sporulation.</text>
</comment>
<protein>
    <recommendedName>
        <fullName evidence="3 10">Cell division protein FtsX</fullName>
    </recommendedName>
</protein>
<organism evidence="14 15">
    <name type="scientific">Candidatus Enterenecus faecium</name>
    <dbReference type="NCBI Taxonomy" id="2840780"/>
    <lineage>
        <taxon>Bacteria</taxon>
        <taxon>Bacillati</taxon>
        <taxon>Bacillota</taxon>
        <taxon>Clostridia</taxon>
        <taxon>Eubacteriales</taxon>
        <taxon>Candidatus Enterenecus</taxon>
    </lineage>
</organism>
<dbReference type="Pfam" id="PF02687">
    <property type="entry name" value="FtsX"/>
    <property type="match status" value="1"/>
</dbReference>
<feature type="transmembrane region" description="Helical" evidence="11">
    <location>
        <begin position="167"/>
        <end position="188"/>
    </location>
</feature>
<evidence type="ECO:0000256" key="7">
    <source>
        <dbReference type="ARBA" id="ARBA00022989"/>
    </source>
</evidence>
<comment type="caution">
    <text evidence="14">The sequence shown here is derived from an EMBL/GenBank/DDBJ whole genome shotgun (WGS) entry which is preliminary data.</text>
</comment>
<dbReference type="PIRSF" id="PIRSF003097">
    <property type="entry name" value="FtsX"/>
    <property type="match status" value="1"/>
</dbReference>
<dbReference type="Proteomes" id="UP000886879">
    <property type="component" value="Unassembled WGS sequence"/>
</dbReference>
<keyword evidence="6 11" id="KW-0812">Transmembrane</keyword>
<comment type="similarity">
    <text evidence="2 10">Belongs to the ABC-4 integral membrane protein family. FtsX subfamily.</text>
</comment>